<dbReference type="AlphaFoldDB" id="A0A3S0KHD6"/>
<gene>
    <name evidence="1" type="ORF">EJ104_07455</name>
</gene>
<dbReference type="InterPro" id="IPR023606">
    <property type="entry name" value="CoA-Trfase_III_dom_1_sf"/>
</dbReference>
<dbReference type="Proteomes" id="UP000277766">
    <property type="component" value="Unassembled WGS sequence"/>
</dbReference>
<sequence>MTPASPLSGPLSGLRAVSLATNLPGPVATALLRREGLHTTKVEPPAGDMLAQTAPELYAELAAGQEVQTLDLRSAEDWSHFSELLRHSDLLITSQRPAALGRLGITLDTLQTLNPQLCWVEIVGDKQEPDVPGHDLTYQLQAGLLRPPAMPLSLLADLSGAETAARAAVTLLLGRERGAAERWRRIGLRQGAEALTLPLRHGLTTPGGWLSGAEANYRLYAVQDGWAGLAALEPHFAARLDKVLAGRSPADWLAGLSAAEANQLAGALDLPLHAVGAGTEPAGPKTE</sequence>
<protein>
    <submittedName>
        <fullName evidence="1">CoA transferase</fullName>
    </submittedName>
</protein>
<evidence type="ECO:0000313" key="1">
    <source>
        <dbReference type="EMBL" id="RTR26826.1"/>
    </source>
</evidence>
<reference evidence="1 2" key="1">
    <citation type="submission" date="2018-12" db="EMBL/GenBank/DDBJ databases">
        <title>Deinococcus radiophilus ATCC 27603 genome sequencing and assembly.</title>
        <authorList>
            <person name="Maclea K.S."/>
            <person name="Maynard C.R."/>
        </authorList>
    </citation>
    <scope>NUCLEOTIDE SEQUENCE [LARGE SCALE GENOMIC DNA]</scope>
    <source>
        <strain evidence="1 2">ATCC 27603</strain>
    </source>
</reference>
<dbReference type="OrthoDB" id="4909260at2"/>
<dbReference type="InterPro" id="IPR003673">
    <property type="entry name" value="CoA-Trfase_fam_III"/>
</dbReference>
<accession>A0A3S0KHD6</accession>
<dbReference type="Pfam" id="PF02515">
    <property type="entry name" value="CoA_transf_3"/>
    <property type="match status" value="1"/>
</dbReference>
<proteinExistence type="predicted"/>
<dbReference type="PANTHER" id="PTHR48228">
    <property type="entry name" value="SUCCINYL-COA--D-CITRAMALATE COA-TRANSFERASE"/>
    <property type="match status" value="1"/>
</dbReference>
<dbReference type="Gene3D" id="3.40.50.10540">
    <property type="entry name" value="Crotonobetainyl-coa:carnitine coa-transferase, domain 1"/>
    <property type="match status" value="1"/>
</dbReference>
<evidence type="ECO:0000313" key="2">
    <source>
        <dbReference type="Proteomes" id="UP000277766"/>
    </source>
</evidence>
<dbReference type="InterPro" id="IPR050509">
    <property type="entry name" value="CoA-transferase_III"/>
</dbReference>
<dbReference type="GO" id="GO:0016740">
    <property type="term" value="F:transferase activity"/>
    <property type="evidence" value="ECO:0007669"/>
    <property type="project" value="UniProtKB-KW"/>
</dbReference>
<dbReference type="EMBL" id="RXPE01000013">
    <property type="protein sequence ID" value="RTR26826.1"/>
    <property type="molecule type" value="Genomic_DNA"/>
</dbReference>
<keyword evidence="2" id="KW-1185">Reference proteome</keyword>
<comment type="caution">
    <text evidence="1">The sequence shown here is derived from an EMBL/GenBank/DDBJ whole genome shotgun (WGS) entry which is preliminary data.</text>
</comment>
<dbReference type="SUPFAM" id="SSF89796">
    <property type="entry name" value="CoA-transferase family III (CaiB/BaiF)"/>
    <property type="match status" value="1"/>
</dbReference>
<name>A0A3S0KHD6_9DEIO</name>
<dbReference type="RefSeq" id="WP_126352127.1">
    <property type="nucleotide sequence ID" value="NZ_CP086382.1"/>
</dbReference>
<organism evidence="1 2">
    <name type="scientific">Deinococcus radiophilus</name>
    <dbReference type="NCBI Taxonomy" id="32062"/>
    <lineage>
        <taxon>Bacteria</taxon>
        <taxon>Thermotogati</taxon>
        <taxon>Deinococcota</taxon>
        <taxon>Deinococci</taxon>
        <taxon>Deinococcales</taxon>
        <taxon>Deinococcaceae</taxon>
        <taxon>Deinococcus</taxon>
    </lineage>
</organism>
<dbReference type="PANTHER" id="PTHR48228:SF5">
    <property type="entry name" value="ALPHA-METHYLACYL-COA RACEMASE"/>
    <property type="match status" value="1"/>
</dbReference>
<keyword evidence="1" id="KW-0808">Transferase</keyword>